<reference evidence="2 3" key="1">
    <citation type="journal article" date="2016" name="Nat. Commun.">
        <title>Thousands of microbial genomes shed light on interconnected biogeochemical processes in an aquifer system.</title>
        <authorList>
            <person name="Anantharaman K."/>
            <person name="Brown C.T."/>
            <person name="Hug L.A."/>
            <person name="Sharon I."/>
            <person name="Castelle C.J."/>
            <person name="Probst A.J."/>
            <person name="Thomas B.C."/>
            <person name="Singh A."/>
            <person name="Wilkins M.J."/>
            <person name="Karaoz U."/>
            <person name="Brodie E.L."/>
            <person name="Williams K.H."/>
            <person name="Hubbard S.S."/>
            <person name="Banfield J.F."/>
        </authorList>
    </citation>
    <scope>NUCLEOTIDE SEQUENCE [LARGE SCALE GENOMIC DNA]</scope>
</reference>
<dbReference type="EMBL" id="MHWE01000018">
    <property type="protein sequence ID" value="OHB03455.1"/>
    <property type="molecule type" value="Genomic_DNA"/>
</dbReference>
<dbReference type="CDD" id="cd02440">
    <property type="entry name" value="AdoMet_MTases"/>
    <property type="match status" value="1"/>
</dbReference>
<dbReference type="InterPro" id="IPR025714">
    <property type="entry name" value="Methyltranfer_dom"/>
</dbReference>
<dbReference type="AlphaFoldDB" id="A0A1G2U1Q4"/>
<dbReference type="Proteomes" id="UP000176800">
    <property type="component" value="Unassembled WGS sequence"/>
</dbReference>
<accession>A0A1G2U1Q4</accession>
<evidence type="ECO:0000259" key="1">
    <source>
        <dbReference type="Pfam" id="PF13847"/>
    </source>
</evidence>
<dbReference type="SUPFAM" id="SSF53335">
    <property type="entry name" value="S-adenosyl-L-methionine-dependent methyltransferases"/>
    <property type="match status" value="1"/>
</dbReference>
<name>A0A1G2U1Q4_9BACT</name>
<dbReference type="PANTHER" id="PTHR43861">
    <property type="entry name" value="TRANS-ACONITATE 2-METHYLTRANSFERASE-RELATED"/>
    <property type="match status" value="1"/>
</dbReference>
<dbReference type="InterPro" id="IPR029063">
    <property type="entry name" value="SAM-dependent_MTases_sf"/>
</dbReference>
<dbReference type="Pfam" id="PF13847">
    <property type="entry name" value="Methyltransf_31"/>
    <property type="match status" value="1"/>
</dbReference>
<organism evidence="2 3">
    <name type="scientific">Candidatus Zambryskibacteria bacterium RIFCSPLOWO2_01_FULL_45_21</name>
    <dbReference type="NCBI Taxonomy" id="1802761"/>
    <lineage>
        <taxon>Bacteria</taxon>
        <taxon>Candidatus Zambryskiibacteriota</taxon>
    </lineage>
</organism>
<feature type="domain" description="Methyltransferase" evidence="1">
    <location>
        <begin position="68"/>
        <end position="156"/>
    </location>
</feature>
<dbReference type="Gene3D" id="3.40.50.150">
    <property type="entry name" value="Vaccinia Virus protein VP39"/>
    <property type="match status" value="1"/>
</dbReference>
<sequence>MKVEMIRSKIRRFIANHQNLTKRLLTVFIRMHNYSYHKISELAGYLNNDVHPKHSITNYHAFFVDHVDSNDRVIDLGSGSGFLAFDIAKKAKSVLGIEISENNVSNAKRDFYRDNLFFTIGDITEYQPTEKFDKAVLSNVLEHIENRVKLLRQVRNYSPVLLVRVPMITRDWITVYKKHQGFEYRLDQTHFVEYTLEQFFEETKEGGWKVDSYQVNWGELWAVLKAENK</sequence>
<evidence type="ECO:0000313" key="3">
    <source>
        <dbReference type="Proteomes" id="UP000176800"/>
    </source>
</evidence>
<proteinExistence type="predicted"/>
<protein>
    <recommendedName>
        <fullName evidence="1">Methyltransferase domain-containing protein</fullName>
    </recommendedName>
</protein>
<gene>
    <name evidence="2" type="ORF">A3B14_02910</name>
</gene>
<comment type="caution">
    <text evidence="2">The sequence shown here is derived from an EMBL/GenBank/DDBJ whole genome shotgun (WGS) entry which is preliminary data.</text>
</comment>
<evidence type="ECO:0000313" key="2">
    <source>
        <dbReference type="EMBL" id="OHB03455.1"/>
    </source>
</evidence>